<feature type="non-terminal residue" evidence="1">
    <location>
        <position position="74"/>
    </location>
</feature>
<gene>
    <name evidence="1" type="ORF">F5147DRAFT_549315</name>
</gene>
<name>A0A9P7JLF7_9AGAM</name>
<dbReference type="Proteomes" id="UP000823399">
    <property type="component" value="Unassembled WGS sequence"/>
</dbReference>
<reference evidence="1" key="1">
    <citation type="journal article" date="2020" name="New Phytol.">
        <title>Comparative genomics reveals dynamic genome evolution in host specialist ectomycorrhizal fungi.</title>
        <authorList>
            <person name="Lofgren L.A."/>
            <person name="Nguyen N.H."/>
            <person name="Vilgalys R."/>
            <person name="Ruytinx J."/>
            <person name="Liao H.L."/>
            <person name="Branco S."/>
            <person name="Kuo A."/>
            <person name="LaButti K."/>
            <person name="Lipzen A."/>
            <person name="Andreopoulos W."/>
            <person name="Pangilinan J."/>
            <person name="Riley R."/>
            <person name="Hundley H."/>
            <person name="Na H."/>
            <person name="Barry K."/>
            <person name="Grigoriev I.V."/>
            <person name="Stajich J.E."/>
            <person name="Kennedy P.G."/>
        </authorList>
    </citation>
    <scope>NUCLEOTIDE SEQUENCE</scope>
    <source>
        <strain evidence="1">FC423</strain>
    </source>
</reference>
<dbReference type="GeneID" id="64692641"/>
<accession>A0A9P7JLF7</accession>
<organism evidence="1 2">
    <name type="scientific">Suillus discolor</name>
    <dbReference type="NCBI Taxonomy" id="1912936"/>
    <lineage>
        <taxon>Eukaryota</taxon>
        <taxon>Fungi</taxon>
        <taxon>Dikarya</taxon>
        <taxon>Basidiomycota</taxon>
        <taxon>Agaricomycotina</taxon>
        <taxon>Agaricomycetes</taxon>
        <taxon>Agaricomycetidae</taxon>
        <taxon>Boletales</taxon>
        <taxon>Suillineae</taxon>
        <taxon>Suillaceae</taxon>
        <taxon>Suillus</taxon>
    </lineage>
</organism>
<comment type="caution">
    <text evidence="1">The sequence shown here is derived from an EMBL/GenBank/DDBJ whole genome shotgun (WGS) entry which is preliminary data.</text>
</comment>
<evidence type="ECO:0000313" key="1">
    <source>
        <dbReference type="EMBL" id="KAG2087256.1"/>
    </source>
</evidence>
<dbReference type="OrthoDB" id="3253416at2759"/>
<dbReference type="EMBL" id="JABBWM010000134">
    <property type="protein sequence ID" value="KAG2087256.1"/>
    <property type="molecule type" value="Genomic_DNA"/>
</dbReference>
<dbReference type="RefSeq" id="XP_041285143.1">
    <property type="nucleotide sequence ID" value="XM_041430382.1"/>
</dbReference>
<feature type="non-terminal residue" evidence="1">
    <location>
        <position position="1"/>
    </location>
</feature>
<sequence length="74" mass="8554">NILQKNNLTSKKVPMNYDNYEKNIVEVYAVAINRWTYEKSVCNPGKIGRQEHLIKLLDALVKGECSWVVLSEDE</sequence>
<keyword evidence="2" id="KW-1185">Reference proteome</keyword>
<protein>
    <submittedName>
        <fullName evidence="1">Uncharacterized protein</fullName>
    </submittedName>
</protein>
<dbReference type="AlphaFoldDB" id="A0A9P7JLF7"/>
<proteinExistence type="predicted"/>
<evidence type="ECO:0000313" key="2">
    <source>
        <dbReference type="Proteomes" id="UP000823399"/>
    </source>
</evidence>